<name>A0ACC2T8P8_9FUNG</name>
<dbReference type="Proteomes" id="UP001165960">
    <property type="component" value="Unassembled WGS sequence"/>
</dbReference>
<protein>
    <submittedName>
        <fullName evidence="1">Uncharacterized protein</fullName>
    </submittedName>
</protein>
<evidence type="ECO:0000313" key="1">
    <source>
        <dbReference type="EMBL" id="KAJ9071034.1"/>
    </source>
</evidence>
<proteinExistence type="predicted"/>
<evidence type="ECO:0000313" key="2">
    <source>
        <dbReference type="Proteomes" id="UP001165960"/>
    </source>
</evidence>
<gene>
    <name evidence="1" type="ORF">DSO57_1001282</name>
</gene>
<accession>A0ACC2T8P8</accession>
<sequence>MHLLFFLSFQLVRCTLDAILSLLNQTQPYPHNTNLDSFPHVDSSFYCSRYVYPSGHEMFCITEKSEQVVWGEKMQVSSTQYCRKHTTCLIQPEWSVDATWHSTSSFTSSLAKWLQITHSKYPYSSDDTRPAFTSLTQTLTSTTPGPCRVYFIPLVYKITVNLTTFQKIHHYRSHIQKLITITIPLRYDRTYLSGKFVLN</sequence>
<dbReference type="EMBL" id="QTSX02003553">
    <property type="protein sequence ID" value="KAJ9071034.1"/>
    <property type="molecule type" value="Genomic_DNA"/>
</dbReference>
<comment type="caution">
    <text evidence="1">The sequence shown here is derived from an EMBL/GenBank/DDBJ whole genome shotgun (WGS) entry which is preliminary data.</text>
</comment>
<reference evidence="1" key="1">
    <citation type="submission" date="2022-04" db="EMBL/GenBank/DDBJ databases">
        <title>Genome of the entomopathogenic fungus Entomophthora muscae.</title>
        <authorList>
            <person name="Elya C."/>
            <person name="Lovett B.R."/>
            <person name="Lee E."/>
            <person name="Macias A.M."/>
            <person name="Hajek A.E."/>
            <person name="De Bivort B.L."/>
            <person name="Kasson M.T."/>
            <person name="De Fine Licht H.H."/>
            <person name="Stajich J.E."/>
        </authorList>
    </citation>
    <scope>NUCLEOTIDE SEQUENCE</scope>
    <source>
        <strain evidence="1">Berkeley</strain>
    </source>
</reference>
<organism evidence="1 2">
    <name type="scientific">Entomophthora muscae</name>
    <dbReference type="NCBI Taxonomy" id="34485"/>
    <lineage>
        <taxon>Eukaryota</taxon>
        <taxon>Fungi</taxon>
        <taxon>Fungi incertae sedis</taxon>
        <taxon>Zoopagomycota</taxon>
        <taxon>Entomophthoromycotina</taxon>
        <taxon>Entomophthoromycetes</taxon>
        <taxon>Entomophthorales</taxon>
        <taxon>Entomophthoraceae</taxon>
        <taxon>Entomophthora</taxon>
    </lineage>
</organism>
<keyword evidence="2" id="KW-1185">Reference proteome</keyword>